<gene>
    <name evidence="1" type="ORF">CKO42_18495</name>
</gene>
<comment type="caution">
    <text evidence="1">The sequence shown here is derived from an EMBL/GenBank/DDBJ whole genome shotgun (WGS) entry which is preliminary data.</text>
</comment>
<dbReference type="InterPro" id="IPR054794">
    <property type="entry name" value="TumA"/>
</dbReference>
<dbReference type="EMBL" id="NRRY01000038">
    <property type="protein sequence ID" value="MBK1620393.1"/>
    <property type="molecule type" value="Genomic_DNA"/>
</dbReference>
<organism evidence="1 2">
    <name type="scientific">Lamprobacter modestohalophilus</name>
    <dbReference type="NCBI Taxonomy" id="1064514"/>
    <lineage>
        <taxon>Bacteria</taxon>
        <taxon>Pseudomonadati</taxon>
        <taxon>Pseudomonadota</taxon>
        <taxon>Gammaproteobacteria</taxon>
        <taxon>Chromatiales</taxon>
        <taxon>Chromatiaceae</taxon>
        <taxon>Lamprobacter</taxon>
    </lineage>
</organism>
<evidence type="ECO:0000313" key="1">
    <source>
        <dbReference type="EMBL" id="MBK1620393.1"/>
    </source>
</evidence>
<dbReference type="AlphaFoldDB" id="A0A9X0WBA0"/>
<evidence type="ECO:0000313" key="2">
    <source>
        <dbReference type="Proteomes" id="UP001138768"/>
    </source>
</evidence>
<sequence>MRKQSIRYESPVDALIAVTKRLARYEAEAHLESEAFFDRYTRGEAGDTAEATEWANDYQHFLALRAELDARLHEAA</sequence>
<protein>
    <submittedName>
        <fullName evidence="1">Uncharacterized protein</fullName>
    </submittedName>
</protein>
<reference evidence="1 2" key="1">
    <citation type="journal article" date="2020" name="Microorganisms">
        <title>Osmotic Adaptation and Compatible Solute Biosynthesis of Phototrophic Bacteria as Revealed from Genome Analyses.</title>
        <authorList>
            <person name="Imhoff J.F."/>
            <person name="Rahn T."/>
            <person name="Kunzel S."/>
            <person name="Keller A."/>
            <person name="Neulinger S.C."/>
        </authorList>
    </citation>
    <scope>NUCLEOTIDE SEQUENCE [LARGE SCALE GENOMIC DNA]</scope>
    <source>
        <strain evidence="1 2">DSM 25653</strain>
    </source>
</reference>
<proteinExistence type="predicted"/>
<dbReference type="RefSeq" id="WP_200247289.1">
    <property type="nucleotide sequence ID" value="NZ_JAXUFI010000066.1"/>
</dbReference>
<keyword evidence="2" id="KW-1185">Reference proteome</keyword>
<accession>A0A9X0WBA0</accession>
<name>A0A9X0WBA0_9GAMM</name>
<dbReference type="NCBIfam" id="NF045776">
    <property type="entry name" value="TumA"/>
    <property type="match status" value="1"/>
</dbReference>
<dbReference type="Proteomes" id="UP001138768">
    <property type="component" value="Unassembled WGS sequence"/>
</dbReference>